<dbReference type="CDD" id="cd00338">
    <property type="entry name" value="Ser_Recombinase"/>
    <property type="match status" value="1"/>
</dbReference>
<proteinExistence type="predicted"/>
<protein>
    <submittedName>
        <fullName evidence="2">Recombinase family protein</fullName>
    </submittedName>
</protein>
<dbReference type="InterPro" id="IPR050639">
    <property type="entry name" value="SSR_resolvase"/>
</dbReference>
<dbReference type="Pfam" id="PF00239">
    <property type="entry name" value="Resolvase"/>
    <property type="match status" value="1"/>
</dbReference>
<feature type="domain" description="Recombinase" evidence="1">
    <location>
        <begin position="185"/>
        <end position="296"/>
    </location>
</feature>
<dbReference type="InterPro" id="IPR006119">
    <property type="entry name" value="Resolv_N"/>
</dbReference>
<dbReference type="Gene3D" id="3.40.50.1390">
    <property type="entry name" value="Resolvase, N-terminal catalytic domain"/>
    <property type="match status" value="1"/>
</dbReference>
<evidence type="ECO:0000259" key="1">
    <source>
        <dbReference type="PROSITE" id="PS51737"/>
    </source>
</evidence>
<dbReference type="InterPro" id="IPR036162">
    <property type="entry name" value="Resolvase-like_N_sf"/>
</dbReference>
<dbReference type="PROSITE" id="PS51737">
    <property type="entry name" value="RECOMBINASE_DNA_BIND"/>
    <property type="match status" value="1"/>
</dbReference>
<dbReference type="PANTHER" id="PTHR30461">
    <property type="entry name" value="DNA-INVERTASE FROM LAMBDOID PROPHAGE"/>
    <property type="match status" value="1"/>
</dbReference>
<dbReference type="GO" id="GO:0003677">
    <property type="term" value="F:DNA binding"/>
    <property type="evidence" value="ECO:0007669"/>
    <property type="project" value="InterPro"/>
</dbReference>
<evidence type="ECO:0000313" key="3">
    <source>
        <dbReference type="Proteomes" id="UP000502641"/>
    </source>
</evidence>
<dbReference type="InterPro" id="IPR038109">
    <property type="entry name" value="DNA_bind_recomb_sf"/>
</dbReference>
<dbReference type="SMART" id="SM00857">
    <property type="entry name" value="Resolvase"/>
    <property type="match status" value="1"/>
</dbReference>
<sequence>MAETARPWAAYCRISDADLAELRYLVNAGALTPEEAKERERKGVLKQREDLSGLAANLGVSVVWYEDNNLSAFKRRVKRKDFERMLVDLATPGLRGGILAVDIDRLTRQNRDLERVIDIYETTKQKLGFVTLSGQNFDLSTPDGRFSARIMVSVANKASEDMSRRLKREMLRKAREGELTGGHRPFGWEDDRKTARPAEAEMVAKQTAAGIQGDSVATVTRRFKEAGFVGRTGKSYDRTAVRRILLNPRNAGIRVYQGEPLKDDEAEYVMGDWDALVSVQSWEALKEKWSTNQGAGQAREYRTSTLLSGILRCGACGTRMIAANSKSKYPKYRCAEGAGGCGNVSIIRNKTDEIFRQLVSEYLEKAAANLSLAKEPEETQWEKEPELVEAETELANIKAMYNAGKIKPTTYAVLLDDLDGKIEKLRGERALHQATRPTLAPSLDALKNGWDQLSMEKQREVVRSVLRSILVAPTTKRGAGVDLNRLTPIFREE</sequence>
<organism evidence="2 3">
    <name type="scientific">Streptomyces argyrophylli</name>
    <dbReference type="NCBI Taxonomy" id="2726118"/>
    <lineage>
        <taxon>Bacteria</taxon>
        <taxon>Bacillati</taxon>
        <taxon>Actinomycetota</taxon>
        <taxon>Actinomycetes</taxon>
        <taxon>Kitasatosporales</taxon>
        <taxon>Streptomycetaceae</taxon>
        <taxon>Streptomyces</taxon>
    </lineage>
</organism>
<accession>A0A6M4PF07</accession>
<dbReference type="KEGG" id="sarg:HKX69_05655"/>
<dbReference type="InterPro" id="IPR025827">
    <property type="entry name" value="Zn_ribbon_recom_dom"/>
</dbReference>
<dbReference type="AlphaFoldDB" id="A0A6M4PF07"/>
<dbReference type="Proteomes" id="UP000502641">
    <property type="component" value="Chromosome"/>
</dbReference>
<dbReference type="Gene3D" id="3.90.1750.20">
    <property type="entry name" value="Putative Large Serine Recombinase, Chain B, Domain 2"/>
    <property type="match status" value="1"/>
</dbReference>
<keyword evidence="3" id="KW-1185">Reference proteome</keyword>
<dbReference type="RefSeq" id="WP_171151196.1">
    <property type="nucleotide sequence ID" value="NZ_CP053189.1"/>
</dbReference>
<evidence type="ECO:0000313" key="2">
    <source>
        <dbReference type="EMBL" id="QJS09069.1"/>
    </source>
</evidence>
<name>A0A6M4PF07_9ACTN</name>
<dbReference type="InterPro" id="IPR011109">
    <property type="entry name" value="DNA_bind_recombinase_dom"/>
</dbReference>
<gene>
    <name evidence="2" type="ORF">HKX69_05655</name>
</gene>
<dbReference type="GO" id="GO:0000150">
    <property type="term" value="F:DNA strand exchange activity"/>
    <property type="evidence" value="ECO:0007669"/>
    <property type="project" value="InterPro"/>
</dbReference>
<dbReference type="Pfam" id="PF07508">
    <property type="entry name" value="Recombinase"/>
    <property type="match status" value="1"/>
</dbReference>
<dbReference type="PANTHER" id="PTHR30461:SF23">
    <property type="entry name" value="DNA RECOMBINASE-RELATED"/>
    <property type="match status" value="1"/>
</dbReference>
<dbReference type="SUPFAM" id="SSF53041">
    <property type="entry name" value="Resolvase-like"/>
    <property type="match status" value="1"/>
</dbReference>
<reference evidence="2 3" key="1">
    <citation type="submission" date="2020-05" db="EMBL/GenBank/DDBJ databases">
        <authorList>
            <person name="Li K."/>
        </authorList>
    </citation>
    <scope>NUCLEOTIDE SEQUENCE [LARGE SCALE GENOMIC DNA]</scope>
    <source>
        <strain evidence="3">jing01</strain>
    </source>
</reference>
<dbReference type="Pfam" id="PF13408">
    <property type="entry name" value="Zn_ribbon_recom"/>
    <property type="match status" value="1"/>
</dbReference>
<dbReference type="EMBL" id="CP053189">
    <property type="protein sequence ID" value="QJS09069.1"/>
    <property type="molecule type" value="Genomic_DNA"/>
</dbReference>